<proteinExistence type="predicted"/>
<keyword evidence="3" id="KW-1185">Reference proteome</keyword>
<feature type="compositionally biased region" description="Low complexity" evidence="1">
    <location>
        <begin position="296"/>
        <end position="306"/>
    </location>
</feature>
<feature type="compositionally biased region" description="Basic residues" evidence="1">
    <location>
        <begin position="227"/>
        <end position="236"/>
    </location>
</feature>
<protein>
    <submittedName>
        <fullName evidence="2">Uncharacterized protein</fullName>
    </submittedName>
</protein>
<organism evidence="2 3">
    <name type="scientific">Aldrovandia affinis</name>
    <dbReference type="NCBI Taxonomy" id="143900"/>
    <lineage>
        <taxon>Eukaryota</taxon>
        <taxon>Metazoa</taxon>
        <taxon>Chordata</taxon>
        <taxon>Craniata</taxon>
        <taxon>Vertebrata</taxon>
        <taxon>Euteleostomi</taxon>
        <taxon>Actinopterygii</taxon>
        <taxon>Neopterygii</taxon>
        <taxon>Teleostei</taxon>
        <taxon>Notacanthiformes</taxon>
        <taxon>Halosauridae</taxon>
        <taxon>Aldrovandia</taxon>
    </lineage>
</organism>
<dbReference type="Gene3D" id="1.10.287.3160">
    <property type="match status" value="1"/>
</dbReference>
<feature type="compositionally biased region" description="Low complexity" evidence="1">
    <location>
        <begin position="205"/>
        <end position="224"/>
    </location>
</feature>
<reference evidence="2" key="1">
    <citation type="journal article" date="2023" name="Science">
        <title>Genome structures resolve the early diversification of teleost fishes.</title>
        <authorList>
            <person name="Parey E."/>
            <person name="Louis A."/>
            <person name="Montfort J."/>
            <person name="Bouchez O."/>
            <person name="Roques C."/>
            <person name="Iampietro C."/>
            <person name="Lluch J."/>
            <person name="Castinel A."/>
            <person name="Donnadieu C."/>
            <person name="Desvignes T."/>
            <person name="Floi Bucao C."/>
            <person name="Jouanno E."/>
            <person name="Wen M."/>
            <person name="Mejri S."/>
            <person name="Dirks R."/>
            <person name="Jansen H."/>
            <person name="Henkel C."/>
            <person name="Chen W.J."/>
            <person name="Zahm M."/>
            <person name="Cabau C."/>
            <person name="Klopp C."/>
            <person name="Thompson A.W."/>
            <person name="Robinson-Rechavi M."/>
            <person name="Braasch I."/>
            <person name="Lecointre G."/>
            <person name="Bobe J."/>
            <person name="Postlethwait J.H."/>
            <person name="Berthelot C."/>
            <person name="Roest Crollius H."/>
            <person name="Guiguen Y."/>
        </authorList>
    </citation>
    <scope>NUCLEOTIDE SEQUENCE</scope>
    <source>
        <strain evidence="2">NC1722</strain>
    </source>
</reference>
<evidence type="ECO:0000313" key="3">
    <source>
        <dbReference type="Proteomes" id="UP001221898"/>
    </source>
</evidence>
<feature type="compositionally biased region" description="Basic residues" evidence="1">
    <location>
        <begin position="178"/>
        <end position="204"/>
    </location>
</feature>
<gene>
    <name evidence="2" type="ORF">AAFF_G00064850</name>
</gene>
<comment type="caution">
    <text evidence="2">The sequence shown here is derived from an EMBL/GenBank/DDBJ whole genome shotgun (WGS) entry which is preliminary data.</text>
</comment>
<dbReference type="Proteomes" id="UP001221898">
    <property type="component" value="Unassembled WGS sequence"/>
</dbReference>
<evidence type="ECO:0000256" key="1">
    <source>
        <dbReference type="SAM" id="MobiDB-lite"/>
    </source>
</evidence>
<dbReference type="EMBL" id="JAINUG010000014">
    <property type="protein sequence ID" value="KAJ8413887.1"/>
    <property type="molecule type" value="Genomic_DNA"/>
</dbReference>
<dbReference type="AlphaFoldDB" id="A0AAD7T520"/>
<name>A0AAD7T520_9TELE</name>
<accession>A0AAD7T520</accession>
<sequence length="609" mass="66467">MASSSPKFTWCTCRKHKIPSKDTHEVCLHCMGIQHAKEAVLEYGKCPHCAKMDWSTCINRLTKVQEVLHRESQQRKCEAAQSEALPKPETTPSLISEAKVTTAPVPAPSAPFSTTTTALQSATLPVMFTILSPPPVQTVSSNHSVPRGAHMSPLAVQQLTDPAPSLGQPGSLVLGSHAHSRKKRCRSRSGRHSKRSHGHRRRRSPPSSSSPSPSSCCSSSGSSRSPDRRRRSRRPSRAVARLERQQRQLLEVVQQRLQAQQLAAQAQWALLERRIEALERRGAEPEVGVPEPPPTSQASTSTSSQEDGQEAEPVVWCGPSADAMATEVTALPAVIKLEEEPTSISAGLKGGSVGDGEGEEPPLLPEAPLRTQDVCLATELQALIGRAAKYLGIDFPAAPNGCACDPTMVPEFEDLVQSTWSNPTCSQPFKAAHAEMYRLHECQAAAYDRMPQVNRFMTAIFRAVKPAESKEASVPAKRWRFTETLAERVYQTAGMLARTANYLRYLSDYQKRLLLEITEDRPAQRFVAVLNELKLIAQFSLQLSSHQAELSGRAMASSVAIRRQVWMAKTNYTDALKATVADLPFVVSHALGTSAGVSPPDAACKQETS</sequence>
<feature type="region of interest" description="Disordered" evidence="1">
    <location>
        <begin position="281"/>
        <end position="312"/>
    </location>
</feature>
<feature type="region of interest" description="Disordered" evidence="1">
    <location>
        <begin position="160"/>
        <end position="240"/>
    </location>
</feature>
<evidence type="ECO:0000313" key="2">
    <source>
        <dbReference type="EMBL" id="KAJ8413887.1"/>
    </source>
</evidence>